<feature type="transmembrane region" description="Helical" evidence="7">
    <location>
        <begin position="219"/>
        <end position="241"/>
    </location>
</feature>
<reference evidence="9 10" key="1">
    <citation type="submission" date="2020-08" db="EMBL/GenBank/DDBJ databases">
        <title>Genomic Encyclopedia of Type Strains, Phase IV (KMG-IV): sequencing the most valuable type-strain genomes for metagenomic binning, comparative biology and taxonomic classification.</title>
        <authorList>
            <person name="Goeker M."/>
        </authorList>
    </citation>
    <scope>NUCLEOTIDE SEQUENCE [LARGE SCALE GENOMIC DNA]</scope>
    <source>
        <strain evidence="9 10">DSM 44197</strain>
    </source>
</reference>
<feature type="transmembrane region" description="Helical" evidence="7">
    <location>
        <begin position="66"/>
        <end position="84"/>
    </location>
</feature>
<evidence type="ECO:0000256" key="7">
    <source>
        <dbReference type="RuleBase" id="RU363032"/>
    </source>
</evidence>
<evidence type="ECO:0000256" key="5">
    <source>
        <dbReference type="ARBA" id="ARBA00022989"/>
    </source>
</evidence>
<sequence length="255" mass="27742">MLRFLSLPLAFALWELATRQAGNAFFPPPTRILSRMRTDWFSGPASHLFLTEQATGNILPSLARLLTGWTLACVLGIALGLAAGRSERLSDHLAPLVHFFRAIPPPALVPVFIVLFEIGTRMQLATIVFGVVWPVLLNSLDGARHVDPLQLETARAFRLTRTTRVTRIILPAAAPKIFAGLRLSLSTALILMVISELVGSVNGIGYLQMLAQSTTDIPGVWTGIVLLGALGLALNTAFLTVERRALAWHRGAQRL</sequence>
<keyword evidence="3" id="KW-1003">Cell membrane</keyword>
<dbReference type="InterPro" id="IPR035906">
    <property type="entry name" value="MetI-like_sf"/>
</dbReference>
<dbReference type="RefSeq" id="WP_182842425.1">
    <property type="nucleotide sequence ID" value="NZ_BAAALP010000027.1"/>
</dbReference>
<keyword evidence="6 7" id="KW-0472">Membrane</keyword>
<evidence type="ECO:0000256" key="6">
    <source>
        <dbReference type="ARBA" id="ARBA00023136"/>
    </source>
</evidence>
<dbReference type="PROSITE" id="PS50928">
    <property type="entry name" value="ABC_TM1"/>
    <property type="match status" value="1"/>
</dbReference>
<dbReference type="EMBL" id="JACJIA010000002">
    <property type="protein sequence ID" value="MBA8949927.1"/>
    <property type="molecule type" value="Genomic_DNA"/>
</dbReference>
<evidence type="ECO:0000259" key="8">
    <source>
        <dbReference type="PROSITE" id="PS50928"/>
    </source>
</evidence>
<keyword evidence="10" id="KW-1185">Reference proteome</keyword>
<comment type="similarity">
    <text evidence="7">Belongs to the binding-protein-dependent transport system permease family.</text>
</comment>
<evidence type="ECO:0000256" key="1">
    <source>
        <dbReference type="ARBA" id="ARBA00004651"/>
    </source>
</evidence>
<keyword evidence="2 7" id="KW-0813">Transport</keyword>
<dbReference type="Proteomes" id="UP000572680">
    <property type="component" value="Unassembled WGS sequence"/>
</dbReference>
<evidence type="ECO:0000313" key="9">
    <source>
        <dbReference type="EMBL" id="MBA8949927.1"/>
    </source>
</evidence>
<evidence type="ECO:0000256" key="2">
    <source>
        <dbReference type="ARBA" id="ARBA00022448"/>
    </source>
</evidence>
<protein>
    <submittedName>
        <fullName evidence="9">ABC-type nitrate/sulfonate/bicarbonate transport system permease component</fullName>
    </submittedName>
</protein>
<name>A0A7W3LKR3_ACTNM</name>
<dbReference type="GO" id="GO:0055085">
    <property type="term" value="P:transmembrane transport"/>
    <property type="evidence" value="ECO:0007669"/>
    <property type="project" value="InterPro"/>
</dbReference>
<evidence type="ECO:0000256" key="4">
    <source>
        <dbReference type="ARBA" id="ARBA00022692"/>
    </source>
</evidence>
<dbReference type="PANTHER" id="PTHR30151:SF0">
    <property type="entry name" value="ABC TRANSPORTER PERMEASE PROTEIN MJ0413-RELATED"/>
    <property type="match status" value="1"/>
</dbReference>
<comment type="caution">
    <text evidence="9">The sequence shown here is derived from an EMBL/GenBank/DDBJ whole genome shotgun (WGS) entry which is preliminary data.</text>
</comment>
<dbReference type="Gene3D" id="1.10.3720.10">
    <property type="entry name" value="MetI-like"/>
    <property type="match status" value="1"/>
</dbReference>
<dbReference type="PANTHER" id="PTHR30151">
    <property type="entry name" value="ALKANE SULFONATE ABC TRANSPORTER-RELATED, MEMBRANE SUBUNIT"/>
    <property type="match status" value="1"/>
</dbReference>
<feature type="transmembrane region" description="Helical" evidence="7">
    <location>
        <begin position="96"/>
        <end position="116"/>
    </location>
</feature>
<dbReference type="SUPFAM" id="SSF161098">
    <property type="entry name" value="MetI-like"/>
    <property type="match status" value="1"/>
</dbReference>
<feature type="domain" description="ABC transmembrane type-1" evidence="8">
    <location>
        <begin position="58"/>
        <end position="238"/>
    </location>
</feature>
<dbReference type="InterPro" id="IPR000515">
    <property type="entry name" value="MetI-like"/>
</dbReference>
<dbReference type="AlphaFoldDB" id="A0A7W3LKR3"/>
<evidence type="ECO:0000313" key="10">
    <source>
        <dbReference type="Proteomes" id="UP000572680"/>
    </source>
</evidence>
<comment type="subcellular location">
    <subcellularLocation>
        <location evidence="1 7">Cell membrane</location>
        <topology evidence="1 7">Multi-pass membrane protein</topology>
    </subcellularLocation>
</comment>
<dbReference type="GO" id="GO:0005886">
    <property type="term" value="C:plasma membrane"/>
    <property type="evidence" value="ECO:0007669"/>
    <property type="project" value="UniProtKB-SubCell"/>
</dbReference>
<keyword evidence="4 7" id="KW-0812">Transmembrane</keyword>
<keyword evidence="5 7" id="KW-1133">Transmembrane helix</keyword>
<proteinExistence type="inferred from homology"/>
<organism evidence="9 10">
    <name type="scientific">Actinomadura namibiensis</name>
    <dbReference type="NCBI Taxonomy" id="182080"/>
    <lineage>
        <taxon>Bacteria</taxon>
        <taxon>Bacillati</taxon>
        <taxon>Actinomycetota</taxon>
        <taxon>Actinomycetes</taxon>
        <taxon>Streptosporangiales</taxon>
        <taxon>Thermomonosporaceae</taxon>
        <taxon>Actinomadura</taxon>
    </lineage>
</organism>
<evidence type="ECO:0000256" key="3">
    <source>
        <dbReference type="ARBA" id="ARBA00022475"/>
    </source>
</evidence>
<accession>A0A7W3LKR3</accession>
<dbReference type="CDD" id="cd06261">
    <property type="entry name" value="TM_PBP2"/>
    <property type="match status" value="1"/>
</dbReference>
<dbReference type="Pfam" id="PF00528">
    <property type="entry name" value="BPD_transp_1"/>
    <property type="match status" value="1"/>
</dbReference>
<gene>
    <name evidence="9" type="ORF">HNR61_001540</name>
</gene>
<feature type="transmembrane region" description="Helical" evidence="7">
    <location>
        <begin position="185"/>
        <end position="207"/>
    </location>
</feature>